<keyword evidence="3" id="KW-1185">Reference proteome</keyword>
<keyword evidence="1" id="KW-0732">Signal</keyword>
<evidence type="ECO:0000313" key="3">
    <source>
        <dbReference type="Proteomes" id="UP000198356"/>
    </source>
</evidence>
<reference evidence="2 3" key="1">
    <citation type="submission" date="2017-06" db="EMBL/GenBank/DDBJ databases">
        <authorList>
            <person name="Kim H.J."/>
            <person name="Triplett B.A."/>
        </authorList>
    </citation>
    <scope>NUCLEOTIDE SEQUENCE [LARGE SCALE GENOMIC DNA]</scope>
    <source>
        <strain evidence="2 3">DSM 18704</strain>
    </source>
</reference>
<gene>
    <name evidence="2" type="ORF">SAMN05421770_10270</name>
</gene>
<dbReference type="RefSeq" id="WP_089407601.1">
    <property type="nucleotide sequence ID" value="NZ_FZOU01000002.1"/>
</dbReference>
<organism evidence="2 3">
    <name type="scientific">Granulicella rosea</name>
    <dbReference type="NCBI Taxonomy" id="474952"/>
    <lineage>
        <taxon>Bacteria</taxon>
        <taxon>Pseudomonadati</taxon>
        <taxon>Acidobacteriota</taxon>
        <taxon>Terriglobia</taxon>
        <taxon>Terriglobales</taxon>
        <taxon>Acidobacteriaceae</taxon>
        <taxon>Granulicella</taxon>
    </lineage>
</organism>
<proteinExistence type="predicted"/>
<dbReference type="Proteomes" id="UP000198356">
    <property type="component" value="Unassembled WGS sequence"/>
</dbReference>
<evidence type="ECO:0000256" key="1">
    <source>
        <dbReference type="SAM" id="SignalP"/>
    </source>
</evidence>
<dbReference type="EMBL" id="FZOU01000002">
    <property type="protein sequence ID" value="SNS72314.1"/>
    <property type="molecule type" value="Genomic_DNA"/>
</dbReference>
<name>A0A239GW77_9BACT</name>
<feature type="signal peptide" evidence="1">
    <location>
        <begin position="1"/>
        <end position="30"/>
    </location>
</feature>
<evidence type="ECO:0000313" key="2">
    <source>
        <dbReference type="EMBL" id="SNS72314.1"/>
    </source>
</evidence>
<accession>A0A239GW77</accession>
<feature type="chain" id="PRO_5012669835" evidence="1">
    <location>
        <begin position="31"/>
        <end position="351"/>
    </location>
</feature>
<dbReference type="AlphaFoldDB" id="A0A239GW77"/>
<protein>
    <submittedName>
        <fullName evidence="2">Uncharacterized protein</fullName>
    </submittedName>
</protein>
<sequence>MNTILAWKRSTNSVGLCALSACLAFSAASAQSTPGRIAINPLMSADRQQDAVVRYRTGYTFPVLQGGLLVERQNATGKATQINLIVRDLVNNTSSSVNLALPDGRRATYTSISLGKDDSIFASGWARRGTGADYFLGITSGVGGKMKTVPTHAYLASAVCPVGDGTVWTIGTRPHTADGSTFGALRRYDQNGTVLDESLRTESVGKEYALASVDPKQVFLTCHGTDAYIYNHISRTLAHYSSTTRKLDRWRISDPLAISDPMITGFTTMDDGSVYASFKNSLKGARSVRGLFKLIGNSDKHAIWREVPGTVNTGGQAGAFWILLGAQAGRLVYVTKPLPGHPEAVKWSPAE</sequence>